<proteinExistence type="predicted"/>
<evidence type="ECO:0000313" key="5">
    <source>
        <dbReference type="Proteomes" id="UP000664521"/>
    </source>
</evidence>
<dbReference type="SUPFAM" id="SSF52540">
    <property type="entry name" value="P-loop containing nucleoside triphosphate hydrolases"/>
    <property type="match status" value="1"/>
</dbReference>
<reference evidence="4" key="1">
    <citation type="submission" date="2021-03" db="EMBL/GenBank/DDBJ databases">
        <authorList>
            <person name="Tagirdzhanova G."/>
        </authorList>
    </citation>
    <scope>NUCLEOTIDE SEQUENCE</scope>
</reference>
<dbReference type="Gene3D" id="1.25.40.10">
    <property type="entry name" value="Tetratricopeptide repeat domain"/>
    <property type="match status" value="2"/>
</dbReference>
<organism evidence="4 5">
    <name type="scientific">Heterodermia speciosa</name>
    <dbReference type="NCBI Taxonomy" id="116794"/>
    <lineage>
        <taxon>Eukaryota</taxon>
        <taxon>Fungi</taxon>
        <taxon>Dikarya</taxon>
        <taxon>Ascomycota</taxon>
        <taxon>Pezizomycotina</taxon>
        <taxon>Lecanoromycetes</taxon>
        <taxon>OSLEUM clade</taxon>
        <taxon>Lecanoromycetidae</taxon>
        <taxon>Caliciales</taxon>
        <taxon>Physciaceae</taxon>
        <taxon>Heterodermia</taxon>
    </lineage>
</organism>
<feature type="compositionally biased region" description="Basic and acidic residues" evidence="2">
    <location>
        <begin position="29"/>
        <end position="39"/>
    </location>
</feature>
<dbReference type="InterPro" id="IPR027417">
    <property type="entry name" value="P-loop_NTPase"/>
</dbReference>
<feature type="domain" description="Nephrocystin 3-like N-terminal" evidence="3">
    <location>
        <begin position="315"/>
        <end position="484"/>
    </location>
</feature>
<feature type="compositionally biased region" description="Polar residues" evidence="2">
    <location>
        <begin position="13"/>
        <end position="28"/>
    </location>
</feature>
<dbReference type="InterPro" id="IPR056884">
    <property type="entry name" value="NPHP3-like_N"/>
</dbReference>
<comment type="caution">
    <text evidence="4">The sequence shown here is derived from an EMBL/GenBank/DDBJ whole genome shotgun (WGS) entry which is preliminary data.</text>
</comment>
<evidence type="ECO:0000313" key="4">
    <source>
        <dbReference type="EMBL" id="CAF9933905.1"/>
    </source>
</evidence>
<name>A0A8H3IYF5_9LECA</name>
<dbReference type="EMBL" id="CAJPDS010000071">
    <property type="protein sequence ID" value="CAF9933905.1"/>
    <property type="molecule type" value="Genomic_DNA"/>
</dbReference>
<dbReference type="PANTHER" id="PTHR10039:SF9">
    <property type="entry name" value="NACHT DOMAIN PROTEIN (AFU_ORTHOLOGUE AFUA_2G01760)"/>
    <property type="match status" value="1"/>
</dbReference>
<dbReference type="InterPro" id="IPR011990">
    <property type="entry name" value="TPR-like_helical_dom_sf"/>
</dbReference>
<evidence type="ECO:0000256" key="1">
    <source>
        <dbReference type="ARBA" id="ARBA00022737"/>
    </source>
</evidence>
<dbReference type="Proteomes" id="UP000664521">
    <property type="component" value="Unassembled WGS sequence"/>
</dbReference>
<keyword evidence="1" id="KW-0677">Repeat</keyword>
<feature type="region of interest" description="Disordered" evidence="2">
    <location>
        <begin position="1"/>
        <end position="65"/>
    </location>
</feature>
<dbReference type="PANTHER" id="PTHR10039">
    <property type="entry name" value="AMELOGENIN"/>
    <property type="match status" value="1"/>
</dbReference>
<evidence type="ECO:0000259" key="3">
    <source>
        <dbReference type="Pfam" id="PF24883"/>
    </source>
</evidence>
<keyword evidence="5" id="KW-1185">Reference proteome</keyword>
<feature type="region of interest" description="Disordered" evidence="2">
    <location>
        <begin position="2073"/>
        <end position="2102"/>
    </location>
</feature>
<protein>
    <recommendedName>
        <fullName evidence="3">Nephrocystin 3-like N-terminal domain-containing protein</fullName>
    </recommendedName>
</protein>
<accession>A0A8H3IYF5</accession>
<dbReference type="Pfam" id="PF24883">
    <property type="entry name" value="NPHP3_N"/>
    <property type="match status" value="1"/>
</dbReference>
<evidence type="ECO:0000256" key="2">
    <source>
        <dbReference type="SAM" id="MobiDB-lite"/>
    </source>
</evidence>
<dbReference type="OrthoDB" id="2546325at2759"/>
<gene>
    <name evidence="4" type="ORF">HETSPECPRED_009044</name>
</gene>
<sequence>MSNFRDAAWPTRASMTVELSATSPFPNSEKSDTHDELPDLRMPPISGYAYPDSDLSDDEEHSVPSAKDALPVQQPITNVQDAVEAARQKLAYELDCMDQNIRDGISLDDLLSHIAAERLARMPHSGSPWDRNLRDAESFALHISQFSDFVNGFLPQSSIAAELIRANSRILLELGSKQAPALEKAFGILYILSLDLVTFHRFRKILGANIEAQRELGQAYADILSLVVDITVSHQRSIVDDPNTLLAAAPDHFFQPIAVAFGERRQRLVHIIWDDQLQVPTIDRQVIQAWLTPQAYHARNIAFDSTLDRLYPGLSCEWFQKHLTNFLRSKDQTLEVTGKPGCGKTSLFLWSVDFLQRRVLGRTYTTIAFSIDPAVEIETASIQLVQRLLSRIFDHGVGNLDLMRRLSTAYNDVSASKDPQEVEPTLWQAFKDAVQAFGVSPNLVIIVDGLDAIAGGQPKAMEVLGHLYDSVGESPSTKLLIFARPFSQASKSVSALLSITPDHTFDTLSRLIEKNLLPSALYKDQPDDRRAAIVERIARSANGSFVWADLVVGLALRENTLDSLLKTIERMPKSIAQLLTRVLSGLETDGTGTKYALSWLMVALRPLSVQEVQLLMSSITRKQNSASTLASPADGAVLSKRPLSVQEVQLLMGSNKRKQNSASTLVSAAYGVVLSSGNLLVLRQDIIRYRHNVVREALLEISAQGRGLIPPKDANSDLTLRLLTVARTESGTYDIPMMDVSSFDPTELLDSQSILAYTAQYWLVHFCRSSMYDADKEFIVPPAIKKNLPDTALLPALEGRFWNSTDLTPDPFGMTQMALHIRCEAVGSQSLAVLQTRINLAMRLELVSDFSQASLHWYEAAKLSQKFLGLSSDVTSGCASHYMDCVGRIRKASSSKRLGYQEEMLRLLVDTYKHQCGAKSDHVLKNLQALGEFFINTKDISSAIGLFDELHDLVIERYGPDSTEARTVNAKLAAALQSDSMRGGDTMLYAKKLFTLSQQTMDETDPRRVAATIHMAEAHQTREDYTSAEILLVELWKTITAAARAQPRTENQQLKFTVAMAYVDFLQRCARDTEATGMLLGLWAELEQSESLSDIDMDHLRQLQGKLSSSGQLTVSLSALLTMWKWYTNSGPQYANDATSVASGIGENVKAIQDQHRRLGANATPGEQQPDGQNADAVLQEVFDIGVLKSQDFPPDLSFLSNSDRTSANLVRQERFDEAINTLQRSLDLTWPSLRANRSTEILPQEFQDQVLGLVDRLIYCLNHEKRLEEALQTYLSLYEASKLTSDPALISQLNQPLINYYKAQGKVDSLIDLYDEILQKYRRELGPAHANTIRTMYILSSLCDSINPQESMVDYNEQILVALNGDAAKCHPDAIEAALKLSEVYTKQGQWKSASDVSRILWQTAFEDPSTEGLAPNTIQIIYGRYRMALTQNAEDDYSTLRPVAEQYYEVCNALYDPTSDIALKAAFELAEMYERAQPYQVQAVRAYQQIIETAGSSTTPEDPEMVTSMMIAESRLAALYRRMSLDMSIYFPQVIGDAIEFFTERYEEAKAKSGYSDDSTLDDLAELVHLYALKDSGSDRTAASNLLQSVAAEIISNESSPLRLMKSAAKLATIYSNEGYSDQGSYLVDTLRRQFFLEDTLEDDDSMGILHRSLDPKCYIFIVTLKAGLATSEKQSFSQTMPDLLYENICYKMCVGSEDLKEKLDWGLRLHEILRNNNRFREIDSLEKILFKALFGIPASSAQPMKQTMWTMLTRTLGQLGRDNGSSLSEAVCAAGNDLCKGMIEKGDFGEAYEISHLTFDLAKSLKAFEDPRTFALSLRLSLRLADNDVLEKIPSEDLRSRMSSLSSSVLREVLGVCEDFKQSIGEIDLDELKEVIGLLGQQKAYAELEKLLSVLWSSHATQKSWTHEDIVWFGRRYVEVQFTRGNKNTAIEQCEAIIYNLTTLWGPLDPTTVEMSLVLSNLYAATGRYRDAMTVHEDILILLLDAEDKSNRKQAALIAKQHFEEIQRLHHSAGDWFGAFSRYSELGDQLVREFGDEDTWADIQPLEDTTGPNPKTIAVTRAATVPARRSIFAPLSPPDGRRSSALEPKTSALEGPEIADETKSMFSPFNLHRI</sequence>